<evidence type="ECO:0000313" key="2">
    <source>
        <dbReference type="Proteomes" id="UP000065521"/>
    </source>
</evidence>
<dbReference type="AlphaFoldDB" id="A0A102M0X8"/>
<organism evidence="1 2">
    <name type="scientific">Burkholderia ubonensis</name>
    <dbReference type="NCBI Taxonomy" id="101571"/>
    <lineage>
        <taxon>Bacteria</taxon>
        <taxon>Pseudomonadati</taxon>
        <taxon>Pseudomonadota</taxon>
        <taxon>Betaproteobacteria</taxon>
        <taxon>Burkholderiales</taxon>
        <taxon>Burkholderiaceae</taxon>
        <taxon>Burkholderia</taxon>
        <taxon>Burkholderia cepacia complex</taxon>
    </lineage>
</organism>
<dbReference type="EMBL" id="LOTN01000034">
    <property type="protein sequence ID" value="KUZ89637.1"/>
    <property type="molecule type" value="Genomic_DNA"/>
</dbReference>
<comment type="caution">
    <text evidence="1">The sequence shown here is derived from an EMBL/GenBank/DDBJ whole genome shotgun (WGS) entry which is preliminary data.</text>
</comment>
<dbReference type="RefSeq" id="WP_059633811.1">
    <property type="nucleotide sequence ID" value="NZ_LOTK01000044.1"/>
</dbReference>
<reference evidence="1 2" key="1">
    <citation type="submission" date="2015-11" db="EMBL/GenBank/DDBJ databases">
        <title>Expanding the genomic diversity of Burkholderia species for the development of highly accurate diagnostics.</title>
        <authorList>
            <person name="Sahl J."/>
            <person name="Keim P."/>
            <person name="Wagner D."/>
        </authorList>
    </citation>
    <scope>NUCLEOTIDE SEQUENCE [LARGE SCALE GENOMIC DNA]</scope>
    <source>
        <strain evidence="1 2">RF32-BP4</strain>
    </source>
</reference>
<sequence length="130" mass="13794">MGNPVIEQILALLREHFPQANVAFTPDGTGGGTVIVEPIDLGVRYLPSSTWMGAQLTSGLPFADIYPVFIGGDVVRADAQPHPAPITGSHTFGGRAALQVSRRTNSLQATAEAAALKFVKVLHHVQELAR</sequence>
<name>A0A102M0X8_9BURK</name>
<evidence type="ECO:0000313" key="1">
    <source>
        <dbReference type="EMBL" id="KUZ89637.1"/>
    </source>
</evidence>
<accession>A0A102M0X8</accession>
<proteinExistence type="predicted"/>
<dbReference type="Proteomes" id="UP000065521">
    <property type="component" value="Unassembled WGS sequence"/>
</dbReference>
<protein>
    <submittedName>
        <fullName evidence="1">Uncharacterized protein</fullName>
    </submittedName>
</protein>
<gene>
    <name evidence="1" type="ORF">WI38_15870</name>
</gene>